<gene>
    <name evidence="1" type="ORF">BDV95DRAFT_67341</name>
</gene>
<evidence type="ECO:0000313" key="1">
    <source>
        <dbReference type="EMBL" id="KAF2870735.1"/>
    </source>
</evidence>
<organism evidence="1 2">
    <name type="scientific">Massariosphaeria phaeospora</name>
    <dbReference type="NCBI Taxonomy" id="100035"/>
    <lineage>
        <taxon>Eukaryota</taxon>
        <taxon>Fungi</taxon>
        <taxon>Dikarya</taxon>
        <taxon>Ascomycota</taxon>
        <taxon>Pezizomycotina</taxon>
        <taxon>Dothideomycetes</taxon>
        <taxon>Pleosporomycetidae</taxon>
        <taxon>Pleosporales</taxon>
        <taxon>Pleosporales incertae sedis</taxon>
        <taxon>Massariosphaeria</taxon>
    </lineage>
</organism>
<reference evidence="1 2" key="1">
    <citation type="submission" date="2020-01" db="EMBL/GenBank/DDBJ databases">
        <authorList>
            <consortium name="DOE Joint Genome Institute"/>
            <person name="Haridas S."/>
            <person name="Albert R."/>
            <person name="Binder M."/>
            <person name="Bloem J."/>
            <person name="Labutti K."/>
            <person name="Salamov A."/>
            <person name="Andreopoulos B."/>
            <person name="Baker S.E."/>
            <person name="Barry K."/>
            <person name="Bills G."/>
            <person name="Bluhm B.H."/>
            <person name="Cannon C."/>
            <person name="Castanera R."/>
            <person name="Culley D.E."/>
            <person name="Daum C."/>
            <person name="Ezra D."/>
            <person name="Gonzalez J.B."/>
            <person name="Henrissat B."/>
            <person name="Kuo A."/>
            <person name="Liang C."/>
            <person name="Lipzen A."/>
            <person name="Lutzoni F."/>
            <person name="Magnuson J."/>
            <person name="Mondo S."/>
            <person name="Nolan M."/>
            <person name="Ohm R."/>
            <person name="Pangilinan J."/>
            <person name="Park H.-J.H."/>
            <person name="Ramirez L."/>
            <person name="Alfaro M."/>
            <person name="Sun H."/>
            <person name="Tritt A."/>
            <person name="Yoshinaga Y."/>
            <person name="Zwiers L.-H.L."/>
            <person name="Turgeon B.G."/>
            <person name="Goodwin S.B."/>
            <person name="Spatafora J.W."/>
            <person name="Crous P.W."/>
            <person name="Grigoriev I.V."/>
        </authorList>
    </citation>
    <scope>NUCLEOTIDE SEQUENCE [LARGE SCALE GENOMIC DNA]</scope>
    <source>
        <strain evidence="1 2">CBS 611.86</strain>
    </source>
</reference>
<name>A0A7C8M936_9PLEO</name>
<sequence>MLDKAEHCVAQYQLMGCKSELPYFAPRGLVGGRKHFLCRYVWNLVIFSVCTQKDRSEVFSDLCLEIPELVLQRAFLDSPPADPESYVRYLERQISLTVHDIKHGKYMWTRIKVFLSRLQQEVQRVRLMKNSYCHAFRLCITLILDILLLDPEHLPLCFKANTRGEVIVTLRPIRGRFLKESQPKSVSAEEMEPAPYLDLVGAARRVRNAIFDYNCVRSDCAHERLQSIMALLLDSAEMEIRYNALLMVGYQQSLRN</sequence>
<dbReference type="EMBL" id="JAADJZ010000013">
    <property type="protein sequence ID" value="KAF2870735.1"/>
    <property type="molecule type" value="Genomic_DNA"/>
</dbReference>
<keyword evidence="2" id="KW-1185">Reference proteome</keyword>
<accession>A0A7C8M936</accession>
<dbReference type="Proteomes" id="UP000481861">
    <property type="component" value="Unassembled WGS sequence"/>
</dbReference>
<evidence type="ECO:0000313" key="2">
    <source>
        <dbReference type="Proteomes" id="UP000481861"/>
    </source>
</evidence>
<protein>
    <submittedName>
        <fullName evidence="1">Uncharacterized protein</fullName>
    </submittedName>
</protein>
<dbReference type="AlphaFoldDB" id="A0A7C8M936"/>
<proteinExistence type="predicted"/>
<comment type="caution">
    <text evidence="1">The sequence shown here is derived from an EMBL/GenBank/DDBJ whole genome shotgun (WGS) entry which is preliminary data.</text>
</comment>